<dbReference type="InterPro" id="IPR011042">
    <property type="entry name" value="6-blade_b-propeller_TolB-like"/>
</dbReference>
<reference evidence="1 2" key="1">
    <citation type="submission" date="2021-12" db="EMBL/GenBank/DDBJ databases">
        <title>Mucilaginibacter roseus genome.</title>
        <authorList>
            <person name="Ferreira J.R."/>
            <person name="Newman J.D."/>
        </authorList>
    </citation>
    <scope>NUCLEOTIDE SEQUENCE [LARGE SCALE GENOMIC DNA]</scope>
    <source>
        <strain evidence="1 2">LMG 28454</strain>
    </source>
</reference>
<protein>
    <submittedName>
        <fullName evidence="1">Uncharacterized protein</fullName>
    </submittedName>
</protein>
<name>A0ABS8U0E2_9SPHI</name>
<dbReference type="RefSeq" id="WP_232175094.1">
    <property type="nucleotide sequence ID" value="NZ_JAJPWV010000001.1"/>
</dbReference>
<accession>A0ABS8U0E2</accession>
<organism evidence="1 2">
    <name type="scientific">Mucilaginibacter roseus</name>
    <dbReference type="NCBI Taxonomy" id="1528868"/>
    <lineage>
        <taxon>Bacteria</taxon>
        <taxon>Pseudomonadati</taxon>
        <taxon>Bacteroidota</taxon>
        <taxon>Sphingobacteriia</taxon>
        <taxon>Sphingobacteriales</taxon>
        <taxon>Sphingobacteriaceae</taxon>
        <taxon>Mucilaginibacter</taxon>
    </lineage>
</organism>
<dbReference type="Proteomes" id="UP001199919">
    <property type="component" value="Unassembled WGS sequence"/>
</dbReference>
<dbReference type="Gene3D" id="2.120.10.30">
    <property type="entry name" value="TolB, C-terminal domain"/>
    <property type="match status" value="1"/>
</dbReference>
<evidence type="ECO:0000313" key="2">
    <source>
        <dbReference type="Proteomes" id="UP001199919"/>
    </source>
</evidence>
<dbReference type="EMBL" id="JAJPWV010000001">
    <property type="protein sequence ID" value="MCD8739224.1"/>
    <property type="molecule type" value="Genomic_DNA"/>
</dbReference>
<keyword evidence="2" id="KW-1185">Reference proteome</keyword>
<proteinExistence type="predicted"/>
<comment type="caution">
    <text evidence="1">The sequence shown here is derived from an EMBL/GenBank/DDBJ whole genome shotgun (WGS) entry which is preliminary data.</text>
</comment>
<gene>
    <name evidence="1" type="ORF">LT679_01305</name>
</gene>
<dbReference type="SUPFAM" id="SSF82171">
    <property type="entry name" value="DPP6 N-terminal domain-like"/>
    <property type="match status" value="1"/>
</dbReference>
<evidence type="ECO:0000313" key="1">
    <source>
        <dbReference type="EMBL" id="MCD8739224.1"/>
    </source>
</evidence>
<sequence>MGRHLTSYTGYFTKNLPAIFLSFFLLVFFTDGKAQTFGGNPPSLQWKQFNTPAARVIFPAGMDSTGLRVTVLINRINNVVKPTIGSKQKQVNIVLQNQTTESNGYVGLAPFRSEFYLTPQQNSFELGSIQWPEMLAVHEFRHVQQYNNFNVGLSHILKVLFGEGGQAFGNALSVPNWFFEGDAVYNETLVSAQGRGRLPYFYNGFRGLWAAGKNYSWMKLRNGSYIDYVPNHYPLGYMMVAYGREQYGDAFWRDVTHDAAAYKSLFYPFQNSVKKHTGVNFPAFRTDALNYFRQQFNDAPPQKSAKHFVADEEFPVFVNDSTIIYLKSPYDNIASFVIRTGSNERKITTRAISQDRYFDYSNGKIVYAAYRRDLRWGYRNYHELRVVDVNNGRERTITNKTKYFSPSFSTNGSRIVAVQVNPDGKSALHILDAQSGKLISVLPNISHLFYTYPKFNGNNIISAARNAKGEMGIIKVNAITGSQETLLSFGYQPIGYTSVKQDTIYFTGTSGNNDELFAFSITYKKLFKLRSNVKTIGSYQPTTSANKVAWVGFTASGYQITQADKRDMQWDAVSANELPGGLPGYRVSSLNKNVASGLIERVEDTVYNYPVTKYKKGYNLFNFHSLIPEISDPDYRISIAGQNILNTFESNIYFNYNRNEGYKQAGFDFIYGALFPYLSSGADYIYERRRIYRGSDIYWNEFNIHGGIQLPFNFTRGKKITGLNVGTDIYYAQTNYQDGFEAFNRHFTYLNSYLSFSTRIQQARQHINPRWGQSFLFIYKNGLSLPAHQYLASGTFYLPGLWPNHSLVINAAHQEHGLNNEVSFSNNFPFSKGYSVENLYRMDKLGANYHFPIAYPDAGVANTIYLLRIRGNAFYEYTRASDFYNTGNKFKANFRSVGGAVFFDTKVFNETSISFGLRYSRLLDPDLFGGTGRDRFEIVLPVSIF</sequence>